<dbReference type="EMBL" id="QUTG01003308">
    <property type="protein sequence ID" value="RHY92108.1"/>
    <property type="molecule type" value="Genomic_DNA"/>
</dbReference>
<dbReference type="InterPro" id="IPR013887">
    <property type="entry name" value="UPF0592"/>
</dbReference>
<protein>
    <submittedName>
        <fullName evidence="1">Uncharacterized protein</fullName>
    </submittedName>
</protein>
<dbReference type="PANTHER" id="PTHR35397">
    <property type="entry name" value="C2 DOMAIN-CONTAINING PROTEIN-RELATED"/>
    <property type="match status" value="1"/>
</dbReference>
<sequence length="637" mass="71731">MWSDAAPWERKFHEIVTDLIADGGLTVDLSTKVSLLENLADNLEHETETADETVVGSMLALWILIVGNVDQVSVVSYKYICFRLMTMLLRRPEFKLQSLDFDFNTQDVRKEGDPEAWRRIHLVRKLVSDTFVYSSKLLLHDNQSDATYRFCAVVAAHAYFVFPMMQAPFVDICIWRYGHHQAIASPSSSSSFHSKVHALVRAMSLQPTHTEFMDRTPDLFHWGWLAKQPSDAAMLPDDSTWRYLLDANDGHLFCAFVQAFHDHVDRAIDASASHVSVVGWGMVPGYLPLMQLFAVVLYDAVVVLTDQFLNQDRHPPPRNVALAPSTTLFPMTPLLCETVLRTATVVATCGHLVPLWLVVAVAAASTDRSTALSKSEWAQWGMPPCIIQATTAWIQVGANPHTRHKHNSKDDSHVQSLLLYPSYIRLHEIVVHMSTVFPNVTCAPEGVVVSVMEWVYTHIQRLPIEDKAVVANSLLVQPHFYALFLHWSPKVRLCLRHLLVYRLFRHDRRTLHLASDTSALLLGMGQDKNNSCEPSIGFPVEDKPEVLSDSPSLMLDLSLASKVDTFVYMLGHPRIPTTSIRMFPEALDIFVDEALLEYGVAVQEYYHRCATIEANERMNPMDVVEGPPLASLLAALE</sequence>
<comment type="caution">
    <text evidence="1">The sequence shown here is derived from an EMBL/GenBank/DDBJ whole genome shotgun (WGS) entry which is preliminary data.</text>
</comment>
<gene>
    <name evidence="1" type="ORF">DYB35_012866</name>
</gene>
<accession>A0A418DBD7</accession>
<evidence type="ECO:0000313" key="2">
    <source>
        <dbReference type="Proteomes" id="UP000285712"/>
    </source>
</evidence>
<dbReference type="AlphaFoldDB" id="A0A418DBD7"/>
<evidence type="ECO:0000313" key="1">
    <source>
        <dbReference type="EMBL" id="RHY92108.1"/>
    </source>
</evidence>
<name>A0A418DBD7_APHAT</name>
<organism evidence="1 2">
    <name type="scientific">Aphanomyces astaci</name>
    <name type="common">Crayfish plague agent</name>
    <dbReference type="NCBI Taxonomy" id="112090"/>
    <lineage>
        <taxon>Eukaryota</taxon>
        <taxon>Sar</taxon>
        <taxon>Stramenopiles</taxon>
        <taxon>Oomycota</taxon>
        <taxon>Saprolegniomycetes</taxon>
        <taxon>Saprolegniales</taxon>
        <taxon>Verrucalvaceae</taxon>
        <taxon>Aphanomyces</taxon>
    </lineage>
</organism>
<proteinExistence type="predicted"/>
<reference evidence="1 2" key="1">
    <citation type="submission" date="2018-08" db="EMBL/GenBank/DDBJ databases">
        <title>Aphanomyces genome sequencing and annotation.</title>
        <authorList>
            <person name="Minardi D."/>
            <person name="Oidtmann B."/>
            <person name="Van Der Giezen M."/>
            <person name="Studholme D.J."/>
        </authorList>
    </citation>
    <scope>NUCLEOTIDE SEQUENCE [LARGE SCALE GENOMIC DNA]</scope>
    <source>
        <strain evidence="1 2">Sv</strain>
    </source>
</reference>
<dbReference type="PANTHER" id="PTHR35397:SF1">
    <property type="entry name" value="ARMADILLO-LIKE HELICAL DOMAIN-CONTAINING PROTEIN"/>
    <property type="match status" value="1"/>
</dbReference>
<dbReference type="VEuPathDB" id="FungiDB:H257_10531"/>
<dbReference type="Proteomes" id="UP000285712">
    <property type="component" value="Unassembled WGS sequence"/>
</dbReference>
<dbReference type="Pfam" id="PF08578">
    <property type="entry name" value="DUF1765"/>
    <property type="match status" value="1"/>
</dbReference>